<dbReference type="GO" id="GO:0005886">
    <property type="term" value="C:plasma membrane"/>
    <property type="evidence" value="ECO:0007669"/>
    <property type="project" value="TreeGrafter"/>
</dbReference>
<evidence type="ECO:0000256" key="4">
    <source>
        <dbReference type="ARBA" id="ARBA00023136"/>
    </source>
</evidence>
<organism evidence="6 7">
    <name type="scientific">Spodoptera exigua</name>
    <name type="common">Beet armyworm</name>
    <name type="synonym">Noctua fulgens</name>
    <dbReference type="NCBI Taxonomy" id="7107"/>
    <lineage>
        <taxon>Eukaryota</taxon>
        <taxon>Metazoa</taxon>
        <taxon>Ecdysozoa</taxon>
        <taxon>Arthropoda</taxon>
        <taxon>Hexapoda</taxon>
        <taxon>Insecta</taxon>
        <taxon>Pterygota</taxon>
        <taxon>Neoptera</taxon>
        <taxon>Endopterygota</taxon>
        <taxon>Lepidoptera</taxon>
        <taxon>Glossata</taxon>
        <taxon>Ditrysia</taxon>
        <taxon>Noctuoidea</taxon>
        <taxon>Noctuidae</taxon>
        <taxon>Amphipyrinae</taxon>
        <taxon>Spodoptera</taxon>
    </lineage>
</organism>
<evidence type="ECO:0000313" key="6">
    <source>
        <dbReference type="EMBL" id="KAF9408833.1"/>
    </source>
</evidence>
<evidence type="ECO:0008006" key="8">
    <source>
        <dbReference type="Google" id="ProtNLM"/>
    </source>
</evidence>
<gene>
    <name evidence="6" type="ORF">HW555_011607</name>
</gene>
<feature type="transmembrane region" description="Helical" evidence="5">
    <location>
        <begin position="45"/>
        <end position="71"/>
    </location>
</feature>
<comment type="subcellular location">
    <subcellularLocation>
        <location evidence="1">Membrane</location>
        <topology evidence="1">Multi-pass membrane protein</topology>
    </subcellularLocation>
</comment>
<accession>A0A835G8R2</accession>
<dbReference type="PANTHER" id="PTHR19282">
    <property type="entry name" value="TETRASPANIN"/>
    <property type="match status" value="1"/>
</dbReference>
<feature type="transmembrane region" description="Helical" evidence="5">
    <location>
        <begin position="424"/>
        <end position="444"/>
    </location>
</feature>
<evidence type="ECO:0000256" key="5">
    <source>
        <dbReference type="SAM" id="Phobius"/>
    </source>
</evidence>
<dbReference type="Gene3D" id="1.10.1450.10">
    <property type="entry name" value="Tetraspanin"/>
    <property type="match status" value="2"/>
</dbReference>
<feature type="transmembrane region" description="Helical" evidence="5">
    <location>
        <begin position="249"/>
        <end position="272"/>
    </location>
</feature>
<feature type="transmembrane region" description="Helical" evidence="5">
    <location>
        <begin position="393"/>
        <end position="412"/>
    </location>
</feature>
<evidence type="ECO:0000313" key="7">
    <source>
        <dbReference type="Proteomes" id="UP000648187"/>
    </source>
</evidence>
<dbReference type="CDD" id="cd03127">
    <property type="entry name" value="tetraspanin_LEL"/>
    <property type="match status" value="2"/>
</dbReference>
<protein>
    <recommendedName>
        <fullName evidence="8">Tetraspanin</fullName>
    </recommendedName>
</protein>
<feature type="transmembrane region" description="Helical" evidence="5">
    <location>
        <begin position="351"/>
        <end position="373"/>
    </location>
</feature>
<dbReference type="Pfam" id="PF00335">
    <property type="entry name" value="Tetraspanin"/>
    <property type="match status" value="2"/>
</dbReference>
<dbReference type="AlphaFoldDB" id="A0A835G8R2"/>
<keyword evidence="4 5" id="KW-0472">Membrane</keyword>
<dbReference type="SUPFAM" id="SSF48652">
    <property type="entry name" value="Tetraspanin"/>
    <property type="match status" value="2"/>
</dbReference>
<proteinExistence type="predicted"/>
<evidence type="ECO:0000256" key="3">
    <source>
        <dbReference type="ARBA" id="ARBA00022989"/>
    </source>
</evidence>
<dbReference type="PANTHER" id="PTHR19282:SF544">
    <property type="entry name" value="TETRASPANIN"/>
    <property type="match status" value="1"/>
</dbReference>
<dbReference type="Proteomes" id="UP000648187">
    <property type="component" value="Unassembled WGS sequence"/>
</dbReference>
<keyword evidence="7" id="KW-1185">Reference proteome</keyword>
<keyword evidence="3 5" id="KW-1133">Transmembrane helix</keyword>
<feature type="transmembrane region" description="Helical" evidence="5">
    <location>
        <begin position="122"/>
        <end position="142"/>
    </location>
</feature>
<dbReference type="InterPro" id="IPR018499">
    <property type="entry name" value="Tetraspanin/Peripherin"/>
</dbReference>
<dbReference type="EMBL" id="JACKWZ010000358">
    <property type="protein sequence ID" value="KAF9408833.1"/>
    <property type="molecule type" value="Genomic_DNA"/>
</dbReference>
<dbReference type="PRINTS" id="PR00259">
    <property type="entry name" value="TMFOUR"/>
</dbReference>
<evidence type="ECO:0000256" key="2">
    <source>
        <dbReference type="ARBA" id="ARBA00022692"/>
    </source>
</evidence>
<name>A0A835G8R2_SPOEX</name>
<evidence type="ECO:0000256" key="1">
    <source>
        <dbReference type="ARBA" id="ARBA00004141"/>
    </source>
</evidence>
<comment type="caution">
    <text evidence="6">The sequence shown here is derived from an EMBL/GenBank/DDBJ whole genome shotgun (WGS) entry which is preliminary data.</text>
</comment>
<feature type="transmembrane region" description="Helical" evidence="5">
    <location>
        <begin position="551"/>
        <end position="574"/>
    </location>
</feature>
<dbReference type="InterPro" id="IPR008952">
    <property type="entry name" value="Tetraspanin_EC2_sf"/>
</dbReference>
<feature type="transmembrane region" description="Helical" evidence="5">
    <location>
        <begin position="91"/>
        <end position="110"/>
    </location>
</feature>
<reference evidence="6" key="1">
    <citation type="submission" date="2020-08" db="EMBL/GenBank/DDBJ databases">
        <title>Spodoptera exigua strain:BAW_Kor-Di-RS1 Genome sequencing and assembly.</title>
        <authorList>
            <person name="Kim J."/>
            <person name="Nam H.Y."/>
            <person name="Kwon M."/>
            <person name="Choi J.H."/>
            <person name="Cho S.R."/>
            <person name="Kim G.-H."/>
        </authorList>
    </citation>
    <scope>NUCLEOTIDE SEQUENCE</scope>
    <source>
        <strain evidence="6">BAW_Kor-Di-RS1</strain>
        <tissue evidence="6">Whole-body</tissue>
    </source>
</reference>
<sequence length="622" mass="68938">MVYSFFANVTMGIFVPSKTKKAPVAVKSDVDDAIRKKTESNTRTIRLLLLIITATLVVLGTMMMLLGISVYSHYKSFFLFLGSSRMTMTPSILTAFIGSVLIIVSIFGFVGSWKLSTFMVNLCAFTLMLLFFLQIVVVILAFTTVGDQIWSHIDVPVQIYRDPQIQRKVDMLQNNLACCGDSSFADYYDVKFGSNQPVVETTFLFNGDYLTMTLPESCCSSVENGHCDRVRGTGCKFALYNSLLQDSTIIGIFGICVIVVNVMNIIFALLLARNIRKLKSTKALLAWKLRESAIVTRQAKEKQQTKENQVHIEPQLSSVGSQDEECDAGGCDPGDGSAKTETEYNMKSIRCLLMIITGHVVGGLMIVLGISVYSHFHSFSSFYESGMIRMTPSTLSVFIGLALLIISIFGFFGSLKLSTCMVNVYAFILMLVFIVKLVVVILAFTTTGYDIWRHINVPVEMYNDPEVQQEIDMLQSSFSCCGSYSYMDYLDVMFGPNQPTLQATMVIDGDLVSTTLPRTCCLSITGDFCQRVSGIGCKDALVNAMVQNSTVIGVLGISVMFINLLGIIFALLLARCIRKLKSARVLLAWRVRERVIVARQAEEKQQTEANQVYIDPQSSSTA</sequence>
<keyword evidence="2 5" id="KW-0812">Transmembrane</keyword>